<protein>
    <submittedName>
        <fullName evidence="2">NUDIX domain-containing protein</fullName>
    </submittedName>
</protein>
<organism evidence="2 3">
    <name type="scientific">Streptacidiphilus fuscans</name>
    <dbReference type="NCBI Taxonomy" id="2789292"/>
    <lineage>
        <taxon>Bacteria</taxon>
        <taxon>Bacillati</taxon>
        <taxon>Actinomycetota</taxon>
        <taxon>Actinomycetes</taxon>
        <taxon>Kitasatosporales</taxon>
        <taxon>Streptomycetaceae</taxon>
        <taxon>Streptacidiphilus</taxon>
    </lineage>
</organism>
<dbReference type="EMBL" id="JADPRT010000013">
    <property type="protein sequence ID" value="MBF9071855.1"/>
    <property type="molecule type" value="Genomic_DNA"/>
</dbReference>
<sequence>MTGPSDLPASLLGALRADPLDPGIARMDAPDRPRLIQQLTADGWRPYAVAADLRSAYDGMYQPDPAVTERKVAPTPGSVMSDKWVPPEEYSARLPKTTTFSTMLFTDEEGRLLLLHAVNQQRLQRLQLPGGNYDVADESPWQVACRETREETGILVAGEPRLLGVQWIPPRRYWPYAHLGICFDGGTLTQSQLDGIRLDPTEHTRWEVRYLAGWQQDLPADEYDRLAALLAARPGTPAYVESPAT</sequence>
<dbReference type="InterPro" id="IPR015797">
    <property type="entry name" value="NUDIX_hydrolase-like_dom_sf"/>
</dbReference>
<dbReference type="PROSITE" id="PS51462">
    <property type="entry name" value="NUDIX"/>
    <property type="match status" value="1"/>
</dbReference>
<accession>A0A931FH13</accession>
<dbReference type="Pfam" id="PF00293">
    <property type="entry name" value="NUDIX"/>
    <property type="match status" value="1"/>
</dbReference>
<dbReference type="SUPFAM" id="SSF55811">
    <property type="entry name" value="Nudix"/>
    <property type="match status" value="1"/>
</dbReference>
<dbReference type="InterPro" id="IPR000086">
    <property type="entry name" value="NUDIX_hydrolase_dom"/>
</dbReference>
<reference evidence="2" key="1">
    <citation type="submission" date="2020-11" db="EMBL/GenBank/DDBJ databases">
        <title>Isolation and identification of active actinomycetes.</title>
        <authorList>
            <person name="Yu B."/>
        </authorList>
    </citation>
    <scope>NUCLEOTIDE SEQUENCE</scope>
    <source>
        <strain evidence="2">NEAU-YB345</strain>
    </source>
</reference>
<feature type="domain" description="Nudix hydrolase" evidence="1">
    <location>
        <begin position="95"/>
        <end position="233"/>
    </location>
</feature>
<evidence type="ECO:0000259" key="1">
    <source>
        <dbReference type="PROSITE" id="PS51462"/>
    </source>
</evidence>
<gene>
    <name evidence="2" type="ORF">I2501_27910</name>
</gene>
<name>A0A931FH13_9ACTN</name>
<dbReference type="RefSeq" id="WP_196197011.1">
    <property type="nucleotide sequence ID" value="NZ_JADPRT010000013.1"/>
</dbReference>
<comment type="caution">
    <text evidence="2">The sequence shown here is derived from an EMBL/GenBank/DDBJ whole genome shotgun (WGS) entry which is preliminary data.</text>
</comment>
<dbReference type="AlphaFoldDB" id="A0A931FH13"/>
<proteinExistence type="predicted"/>
<evidence type="ECO:0000313" key="3">
    <source>
        <dbReference type="Proteomes" id="UP000657385"/>
    </source>
</evidence>
<dbReference type="Proteomes" id="UP000657385">
    <property type="component" value="Unassembled WGS sequence"/>
</dbReference>
<keyword evidence="3" id="KW-1185">Reference proteome</keyword>
<dbReference type="Gene3D" id="3.90.79.10">
    <property type="entry name" value="Nucleoside Triphosphate Pyrophosphohydrolase"/>
    <property type="match status" value="1"/>
</dbReference>
<evidence type="ECO:0000313" key="2">
    <source>
        <dbReference type="EMBL" id="MBF9071855.1"/>
    </source>
</evidence>